<reference evidence="3" key="1">
    <citation type="journal article" date="2021" name="Nat. Commun.">
        <title>Genetic determinants of endophytism in the Arabidopsis root mycobiome.</title>
        <authorList>
            <person name="Mesny F."/>
            <person name="Miyauchi S."/>
            <person name="Thiergart T."/>
            <person name="Pickel B."/>
            <person name="Atanasova L."/>
            <person name="Karlsson M."/>
            <person name="Huettel B."/>
            <person name="Barry K.W."/>
            <person name="Haridas S."/>
            <person name="Chen C."/>
            <person name="Bauer D."/>
            <person name="Andreopoulos W."/>
            <person name="Pangilinan J."/>
            <person name="LaButti K."/>
            <person name="Riley R."/>
            <person name="Lipzen A."/>
            <person name="Clum A."/>
            <person name="Drula E."/>
            <person name="Henrissat B."/>
            <person name="Kohler A."/>
            <person name="Grigoriev I.V."/>
            <person name="Martin F.M."/>
            <person name="Hacquard S."/>
        </authorList>
    </citation>
    <scope>NUCLEOTIDE SEQUENCE</scope>
    <source>
        <strain evidence="3">MPI-CAGE-AT-0021</strain>
    </source>
</reference>
<dbReference type="InterPro" id="IPR010730">
    <property type="entry name" value="HET"/>
</dbReference>
<evidence type="ECO:0000259" key="2">
    <source>
        <dbReference type="Pfam" id="PF06985"/>
    </source>
</evidence>
<protein>
    <submittedName>
        <fullName evidence="3">Heterokaryon incompatibility protein-domain-containing protein</fullName>
    </submittedName>
</protein>
<organism evidence="3 4">
    <name type="scientific">Dactylonectria estremocensis</name>
    <dbReference type="NCBI Taxonomy" id="1079267"/>
    <lineage>
        <taxon>Eukaryota</taxon>
        <taxon>Fungi</taxon>
        <taxon>Dikarya</taxon>
        <taxon>Ascomycota</taxon>
        <taxon>Pezizomycotina</taxon>
        <taxon>Sordariomycetes</taxon>
        <taxon>Hypocreomycetidae</taxon>
        <taxon>Hypocreales</taxon>
        <taxon>Nectriaceae</taxon>
        <taxon>Dactylonectria</taxon>
    </lineage>
</organism>
<sequence length="608" mass="68998">MTSEAPPSNDRSDDANKNEHGLDGRQIRILVIEPGKYGDKLICQLETVDLDQKPDFEALSYCWGDKLSMETVLVNDHYHQVTTNLYGALQRLRYNDKPRMIWVDAVCINQKDDNEKAHQVNMMKYIFTTATSTTLFIGDYQDDDIPLERTMDEIPPDSHAGVEIAFSYLRELAEKKHLWYFERGDEADAPPNSLKIWYHSTNVILSLINQPWWSRMWTVQEAVLPARPIVQYGAITAPWKIFDRATQNMRRHFDQQCCHMKSKVHADEPPVVTFYNKVRVIQLRRIRPTPLTSLFNGFCDRMASDPRDMVYGVLGLAEDEAKMAGIEADYTIGTLEVYVRATRKLIQLYGDLTPITRYHHGTPMAGLPSWVPDYSLVGDWEYFSAPLMRSQRSWPPLDRKLILQAGDDPLQLKLSGITLDEIIAVGAVATPSPRGALSYIIDEWVNMLKVVGCWNTPYPVGGGAYEDIAWMLICRGMIWLSGNNNQYRVAIIDSEEDRRLVEEGWSQMKRLRPKHVDLQLLYWQRLFITRTGYIGLASPDVAVGDTVHILVGARTPIILRKTSKETGSSKEGPDTFSSVGSAFVAGIMSGGLLPDEGDAEKMDKFILV</sequence>
<dbReference type="AlphaFoldDB" id="A0A9P9J502"/>
<dbReference type="OrthoDB" id="2157530at2759"/>
<keyword evidence="4" id="KW-1185">Reference proteome</keyword>
<dbReference type="InterPro" id="IPR052895">
    <property type="entry name" value="HetReg/Transcr_Mod"/>
</dbReference>
<gene>
    <name evidence="3" type="ORF">B0J13DRAFT_554775</name>
</gene>
<comment type="caution">
    <text evidence="3">The sequence shown here is derived from an EMBL/GenBank/DDBJ whole genome shotgun (WGS) entry which is preliminary data.</text>
</comment>
<evidence type="ECO:0000313" key="4">
    <source>
        <dbReference type="Proteomes" id="UP000717696"/>
    </source>
</evidence>
<dbReference type="EMBL" id="JAGMUU010000010">
    <property type="protein sequence ID" value="KAH7144164.1"/>
    <property type="molecule type" value="Genomic_DNA"/>
</dbReference>
<dbReference type="PANTHER" id="PTHR24148">
    <property type="entry name" value="ANKYRIN REPEAT DOMAIN-CONTAINING PROTEIN 39 HOMOLOG-RELATED"/>
    <property type="match status" value="1"/>
</dbReference>
<evidence type="ECO:0000256" key="1">
    <source>
        <dbReference type="SAM" id="MobiDB-lite"/>
    </source>
</evidence>
<feature type="domain" description="Heterokaryon incompatibility" evidence="2">
    <location>
        <begin position="56"/>
        <end position="221"/>
    </location>
</feature>
<name>A0A9P9J502_9HYPO</name>
<feature type="compositionally biased region" description="Basic and acidic residues" evidence="1">
    <location>
        <begin position="10"/>
        <end position="20"/>
    </location>
</feature>
<dbReference type="PANTHER" id="PTHR24148:SF82">
    <property type="entry name" value="HETEROKARYON INCOMPATIBILITY DOMAIN-CONTAINING PROTEIN"/>
    <property type="match status" value="1"/>
</dbReference>
<dbReference type="Pfam" id="PF06985">
    <property type="entry name" value="HET"/>
    <property type="match status" value="1"/>
</dbReference>
<proteinExistence type="predicted"/>
<feature type="region of interest" description="Disordered" evidence="1">
    <location>
        <begin position="1"/>
        <end position="20"/>
    </location>
</feature>
<evidence type="ECO:0000313" key="3">
    <source>
        <dbReference type="EMBL" id="KAH7144164.1"/>
    </source>
</evidence>
<dbReference type="Pfam" id="PF26639">
    <property type="entry name" value="Het-6_barrel"/>
    <property type="match status" value="1"/>
</dbReference>
<dbReference type="Proteomes" id="UP000717696">
    <property type="component" value="Unassembled WGS sequence"/>
</dbReference>
<accession>A0A9P9J502</accession>